<dbReference type="RefSeq" id="WP_358286933.1">
    <property type="nucleotide sequence ID" value="NZ_JBEYGJ010000028.1"/>
</dbReference>
<sequence length="235" mass="25849">MVATERTPSAGGRRPVGRRAGLDLRRIIDAARSLGTETLTVQAVADKLGVDRKAVRHHATDRETLLKLMALDAFSENSSDIDIPADCSWQEACRVYALGFADNVIATDALAEHLRLDHALLAKLGVPTEAVARKLTEAGFDDESALRVLALLTNVCMAYAQDVVFVSRSGERPRRLMAREALSGHEREFENFARMVDLSIDTYDRKQLEMSVEIFLSGIEAVLLRGRDTSGPARD</sequence>
<proteinExistence type="predicted"/>
<dbReference type="Gene3D" id="1.10.10.60">
    <property type="entry name" value="Homeodomain-like"/>
    <property type="match status" value="1"/>
</dbReference>
<dbReference type="SUPFAM" id="SSF48498">
    <property type="entry name" value="Tetracyclin repressor-like, C-terminal domain"/>
    <property type="match status" value="1"/>
</dbReference>
<dbReference type="InterPro" id="IPR009057">
    <property type="entry name" value="Homeodomain-like_sf"/>
</dbReference>
<dbReference type="InterPro" id="IPR036271">
    <property type="entry name" value="Tet_transcr_reg_TetR-rel_C_sf"/>
</dbReference>
<name>A0ABW6LMC5_9ACTN</name>
<dbReference type="EMBL" id="JBIAFP010000026">
    <property type="protein sequence ID" value="MFE9229568.1"/>
    <property type="molecule type" value="Genomic_DNA"/>
</dbReference>
<dbReference type="SUPFAM" id="SSF46689">
    <property type="entry name" value="Homeodomain-like"/>
    <property type="match status" value="1"/>
</dbReference>
<accession>A0ABW6LMC5</accession>
<comment type="caution">
    <text evidence="1">The sequence shown here is derived from an EMBL/GenBank/DDBJ whole genome shotgun (WGS) entry which is preliminary data.</text>
</comment>
<gene>
    <name evidence="1" type="ORF">ACFYM3_34240</name>
</gene>
<evidence type="ECO:0008006" key="3">
    <source>
        <dbReference type="Google" id="ProtNLM"/>
    </source>
</evidence>
<keyword evidence="2" id="KW-1185">Reference proteome</keyword>
<reference evidence="1 2" key="1">
    <citation type="submission" date="2024-10" db="EMBL/GenBank/DDBJ databases">
        <title>The Natural Products Discovery Center: Release of the First 8490 Sequenced Strains for Exploring Actinobacteria Biosynthetic Diversity.</title>
        <authorList>
            <person name="Kalkreuter E."/>
            <person name="Kautsar S.A."/>
            <person name="Yang D."/>
            <person name="Bader C.D."/>
            <person name="Teijaro C.N."/>
            <person name="Fluegel L."/>
            <person name="Davis C.M."/>
            <person name="Simpson J.R."/>
            <person name="Lauterbach L."/>
            <person name="Steele A.D."/>
            <person name="Gui C."/>
            <person name="Meng S."/>
            <person name="Li G."/>
            <person name="Viehrig K."/>
            <person name="Ye F."/>
            <person name="Su P."/>
            <person name="Kiefer A.F."/>
            <person name="Nichols A."/>
            <person name="Cepeda A.J."/>
            <person name="Yan W."/>
            <person name="Fan B."/>
            <person name="Jiang Y."/>
            <person name="Adhikari A."/>
            <person name="Zheng C.-J."/>
            <person name="Schuster L."/>
            <person name="Cowan T.M."/>
            <person name="Smanski M.J."/>
            <person name="Chevrette M.G."/>
            <person name="De Carvalho L.P.S."/>
            <person name="Shen B."/>
        </authorList>
    </citation>
    <scope>NUCLEOTIDE SEQUENCE [LARGE SCALE GENOMIC DNA]</scope>
    <source>
        <strain evidence="1 2">NPDC007066</strain>
    </source>
</reference>
<organism evidence="1 2">
    <name type="scientific">Streptomyces massasporeus</name>
    <dbReference type="NCBI Taxonomy" id="67324"/>
    <lineage>
        <taxon>Bacteria</taxon>
        <taxon>Bacillati</taxon>
        <taxon>Actinomycetota</taxon>
        <taxon>Actinomycetes</taxon>
        <taxon>Kitasatosporales</taxon>
        <taxon>Streptomycetaceae</taxon>
        <taxon>Streptomyces</taxon>
    </lineage>
</organism>
<evidence type="ECO:0000313" key="2">
    <source>
        <dbReference type="Proteomes" id="UP001601288"/>
    </source>
</evidence>
<evidence type="ECO:0000313" key="1">
    <source>
        <dbReference type="EMBL" id="MFE9229568.1"/>
    </source>
</evidence>
<protein>
    <recommendedName>
        <fullName evidence="3">TetR family transcriptional regulator</fullName>
    </recommendedName>
</protein>
<dbReference type="Proteomes" id="UP001601288">
    <property type="component" value="Unassembled WGS sequence"/>
</dbReference>
<dbReference type="Gene3D" id="1.10.357.10">
    <property type="entry name" value="Tetracycline Repressor, domain 2"/>
    <property type="match status" value="1"/>
</dbReference>